<evidence type="ECO:0000313" key="2">
    <source>
        <dbReference type="Proteomes" id="UP000805841"/>
    </source>
</evidence>
<dbReference type="EMBL" id="JAAOCA010000031">
    <property type="protein sequence ID" value="MBD1601192.1"/>
    <property type="molecule type" value="Genomic_DNA"/>
</dbReference>
<protein>
    <submittedName>
        <fullName evidence="1">Glycosyltransferase</fullName>
    </submittedName>
</protein>
<dbReference type="Gene3D" id="3.40.50.2000">
    <property type="entry name" value="Glycogen Phosphorylase B"/>
    <property type="match status" value="1"/>
</dbReference>
<organism evidence="1 2">
    <name type="scientific">Pseudomonas typographi</name>
    <dbReference type="NCBI Taxonomy" id="2715964"/>
    <lineage>
        <taxon>Bacteria</taxon>
        <taxon>Pseudomonadati</taxon>
        <taxon>Pseudomonadota</taxon>
        <taxon>Gammaproteobacteria</taxon>
        <taxon>Pseudomonadales</taxon>
        <taxon>Pseudomonadaceae</taxon>
        <taxon>Pseudomonas</taxon>
    </lineage>
</organism>
<accession>A0ABR7Z736</accession>
<keyword evidence="2" id="KW-1185">Reference proteome</keyword>
<dbReference type="CDD" id="cd03801">
    <property type="entry name" value="GT4_PimA-like"/>
    <property type="match status" value="1"/>
</dbReference>
<sequence length="423" mass="46554">MAAPLKVLVIGYTWPEPAATAAGGHMMQLLRVFQQQGWPITFASPAQSGQHRLDLAALGIDQVPIALNCSSFDRFIAQLQPDLVVFDRFLIEEQFGWRVQQHCPQAVRVLETSDLHSLRQARQQRLNALLKQNPSTPGLFQHSATELYEAMAGQTLTLREVGAILRCDLSLMISSAEVALLQQGFGIPPSLLHHCPFMVEPLPAPTRTFAERRDFVTVGNFRHGPNWDAVLWLKQAIWPAIRARLPGARMQIYGAYTPAKASALHNPEQGFHINGWAEDALHVMQRARVLLAPLRFGAGIKGKLLEAMQCGTPSVTTPIGAEGMGDPWPGAVAGNAGEFATVAVALYQDPVRWAGAQARGFTLLGQAYGYATHAAALAGRLHALRSDLAGERRRNFTGALLRHHLHQSTRYMAQWIEAKRERS</sequence>
<comment type="caution">
    <text evidence="1">The sequence shown here is derived from an EMBL/GenBank/DDBJ whole genome shotgun (WGS) entry which is preliminary data.</text>
</comment>
<dbReference type="Pfam" id="PF13692">
    <property type="entry name" value="Glyco_trans_1_4"/>
    <property type="match status" value="1"/>
</dbReference>
<dbReference type="Proteomes" id="UP000805841">
    <property type="component" value="Unassembled WGS sequence"/>
</dbReference>
<reference evidence="1 2" key="1">
    <citation type="journal article" date="2020" name="Insects">
        <title>Bacteria Belonging to Pseudomonas typographi sp. nov. from the Bark Beetle Ips typographus Have Genomic Potential to Aid in the Host Ecology.</title>
        <authorList>
            <person name="Peral-Aranega E."/>
            <person name="Saati-Santamaria Z."/>
            <person name="Kolarik M."/>
            <person name="Rivas R."/>
            <person name="Garcia-Fraile P."/>
        </authorList>
    </citation>
    <scope>NUCLEOTIDE SEQUENCE [LARGE SCALE GENOMIC DNA]</scope>
    <source>
        <strain evidence="1 2">CA3A</strain>
    </source>
</reference>
<gene>
    <name evidence="1" type="ORF">HAQ05_21160</name>
</gene>
<dbReference type="RefSeq" id="WP_190424210.1">
    <property type="nucleotide sequence ID" value="NZ_JAAOCA010000031.1"/>
</dbReference>
<evidence type="ECO:0000313" key="1">
    <source>
        <dbReference type="EMBL" id="MBD1601192.1"/>
    </source>
</evidence>
<dbReference type="SUPFAM" id="SSF53756">
    <property type="entry name" value="UDP-Glycosyltransferase/glycogen phosphorylase"/>
    <property type="match status" value="1"/>
</dbReference>
<name>A0ABR7Z736_9PSED</name>
<proteinExistence type="predicted"/>